<dbReference type="CDD" id="cd14947">
    <property type="entry name" value="NBR1_like"/>
    <property type="match status" value="1"/>
</dbReference>
<dbReference type="InterPro" id="IPR013783">
    <property type="entry name" value="Ig-like_fold"/>
</dbReference>
<evidence type="ECO:0000313" key="2">
    <source>
        <dbReference type="EMBL" id="GAB1221120.1"/>
    </source>
</evidence>
<dbReference type="Proteomes" id="UP001628156">
    <property type="component" value="Unassembled WGS sequence"/>
</dbReference>
<dbReference type="PANTHER" id="PTHR20930:SF0">
    <property type="entry name" value="PROTEIN ILRUN"/>
    <property type="match status" value="1"/>
</dbReference>
<proteinExistence type="predicted"/>
<evidence type="ECO:0000259" key="1">
    <source>
        <dbReference type="Pfam" id="PF16158"/>
    </source>
</evidence>
<evidence type="ECO:0000313" key="3">
    <source>
        <dbReference type="Proteomes" id="UP001628156"/>
    </source>
</evidence>
<name>A0ABQ0DE35_9EUKA</name>
<dbReference type="Gene3D" id="2.60.40.10">
    <property type="entry name" value="Immunoglobulins"/>
    <property type="match status" value="1"/>
</dbReference>
<dbReference type="PANTHER" id="PTHR20930">
    <property type="entry name" value="OVARIAN CARCINOMA ANTIGEN CA125-RELATED"/>
    <property type="match status" value="1"/>
</dbReference>
<dbReference type="EMBL" id="BAAFRS010000064">
    <property type="protein sequence ID" value="GAB1221120.1"/>
    <property type="molecule type" value="Genomic_DNA"/>
</dbReference>
<dbReference type="Pfam" id="PF16158">
    <property type="entry name" value="N_BRCA1_IG"/>
    <property type="match status" value="1"/>
</dbReference>
<sequence length="277" mass="32835">MIYKEVINYEIQLIMQKQFLVEVDCCGVEHHRIVVDQKMFHLKSFDKKLRTIFRQLPKERVLFYCGLNGPSVITNQNDWNRFYQEGSGVVSLHIFENENGMISTKEGITNIIEILILPHLSQSLMCWKELNTILKDEEFKNQCKLITQMFIKKCQIKEETDYIKKEVGYQMEFIRDVTFKSLQIIHKNEKHIKIWMVQNSGNQQWPKGCYIGQWKGNTLIPTKSTFIIPQIIRSNIIQVSYEFMIKQCGTWVIQCRLFTVDHIPFGDILWIRCTVID</sequence>
<feature type="domain" description="Nbr1 FW" evidence="1">
    <location>
        <begin position="180"/>
        <end position="275"/>
    </location>
</feature>
<keyword evidence="3" id="KW-1185">Reference proteome</keyword>
<protein>
    <recommendedName>
        <fullName evidence="1">Nbr1 FW domain-containing protein</fullName>
    </recommendedName>
</protein>
<reference evidence="2 3" key="1">
    <citation type="journal article" date="2019" name="PLoS Negl. Trop. Dis.">
        <title>Whole genome sequencing of Entamoeba nuttalli reveals mammalian host-related molecular signatures and a novel octapeptide-repeat surface protein.</title>
        <authorList>
            <person name="Tanaka M."/>
            <person name="Makiuchi T."/>
            <person name="Komiyama T."/>
            <person name="Shiina T."/>
            <person name="Osaki K."/>
            <person name="Tachibana H."/>
        </authorList>
    </citation>
    <scope>NUCLEOTIDE SEQUENCE [LARGE SCALE GENOMIC DNA]</scope>
    <source>
        <strain evidence="2 3">P19-061405</strain>
    </source>
</reference>
<gene>
    <name evidence="2" type="ORF">ENUP19_0064G0027</name>
</gene>
<organism evidence="2 3">
    <name type="scientific">Entamoeba nuttalli</name>
    <dbReference type="NCBI Taxonomy" id="412467"/>
    <lineage>
        <taxon>Eukaryota</taxon>
        <taxon>Amoebozoa</taxon>
        <taxon>Evosea</taxon>
        <taxon>Archamoebae</taxon>
        <taxon>Mastigamoebida</taxon>
        <taxon>Entamoebidae</taxon>
        <taxon>Entamoeba</taxon>
    </lineage>
</organism>
<dbReference type="InterPro" id="IPR032350">
    <property type="entry name" value="Nbr1_FW"/>
</dbReference>
<comment type="caution">
    <text evidence="2">The sequence shown here is derived from an EMBL/GenBank/DDBJ whole genome shotgun (WGS) entry which is preliminary data.</text>
</comment>
<accession>A0ABQ0DE35</accession>